<comment type="caution">
    <text evidence="2">The sequence shown here is derived from an EMBL/GenBank/DDBJ whole genome shotgun (WGS) entry which is preliminary data.</text>
</comment>
<feature type="region of interest" description="Disordered" evidence="1">
    <location>
        <begin position="280"/>
        <end position="319"/>
    </location>
</feature>
<organism evidence="2 3">
    <name type="scientific">Caenorhabditis bovis</name>
    <dbReference type="NCBI Taxonomy" id="2654633"/>
    <lineage>
        <taxon>Eukaryota</taxon>
        <taxon>Metazoa</taxon>
        <taxon>Ecdysozoa</taxon>
        <taxon>Nematoda</taxon>
        <taxon>Chromadorea</taxon>
        <taxon>Rhabditida</taxon>
        <taxon>Rhabditina</taxon>
        <taxon>Rhabditomorpha</taxon>
        <taxon>Rhabditoidea</taxon>
        <taxon>Rhabditidae</taxon>
        <taxon>Peloderinae</taxon>
        <taxon>Caenorhabditis</taxon>
    </lineage>
</organism>
<feature type="compositionally biased region" description="Basic and acidic residues" evidence="1">
    <location>
        <begin position="190"/>
        <end position="205"/>
    </location>
</feature>
<feature type="region of interest" description="Disordered" evidence="1">
    <location>
        <begin position="75"/>
        <end position="148"/>
    </location>
</feature>
<sequence length="319" mass="35660">MKNDDESLDKIAINSITYAEKNSSKSICSKRSKERRQLANRAKLLASDSRCNEGMMQIVREIRQMNRDIRRKYHIHSQDEKSNQEEESLKSGKSSNSSGKSISRHLAKENRQRINNNNNDEPLDHKGLPLSHPLATTPFPGKSSAAQRARARALLISMGQGMLSKTDSDKSGKNLKKLDSSSSSSKKSTKKSESKTTSSSKKETSKATSKKKSKTAKSSAPSAETCSSSIPFHTEKLELCETCETCTKCNKACKAYQAKGLVVTDEERKMFLKEIKKLRKKIQNPESSRLKAVKSPFDHTQSDSDKDLSAQKKKKKQKK</sequence>
<reference evidence="2 3" key="1">
    <citation type="submission" date="2020-04" db="EMBL/GenBank/DDBJ databases">
        <authorList>
            <person name="Laetsch R D."/>
            <person name="Stevens L."/>
            <person name="Kumar S."/>
            <person name="Blaxter L. M."/>
        </authorList>
    </citation>
    <scope>NUCLEOTIDE SEQUENCE [LARGE SCALE GENOMIC DNA]</scope>
</reference>
<protein>
    <submittedName>
        <fullName evidence="2">Uncharacterized protein</fullName>
    </submittedName>
</protein>
<accession>A0A8S1F7N3</accession>
<gene>
    <name evidence="2" type="ORF">CBOVIS_LOCUS9538</name>
</gene>
<evidence type="ECO:0000313" key="3">
    <source>
        <dbReference type="Proteomes" id="UP000494206"/>
    </source>
</evidence>
<dbReference type="OrthoDB" id="5861049at2759"/>
<dbReference type="AlphaFoldDB" id="A0A8S1F7N3"/>
<proteinExistence type="predicted"/>
<evidence type="ECO:0000256" key="1">
    <source>
        <dbReference type="SAM" id="MobiDB-lite"/>
    </source>
</evidence>
<name>A0A8S1F7N3_9PELO</name>
<feature type="compositionally biased region" description="Basic and acidic residues" evidence="1">
    <location>
        <begin position="296"/>
        <end position="310"/>
    </location>
</feature>
<evidence type="ECO:0000313" key="2">
    <source>
        <dbReference type="EMBL" id="CAB3407638.1"/>
    </source>
</evidence>
<dbReference type="EMBL" id="CADEPM010000006">
    <property type="protein sequence ID" value="CAB3407638.1"/>
    <property type="molecule type" value="Genomic_DNA"/>
</dbReference>
<feature type="compositionally biased region" description="Basic and acidic residues" evidence="1">
    <location>
        <begin position="166"/>
        <end position="179"/>
    </location>
</feature>
<feature type="compositionally biased region" description="Low complexity" evidence="1">
    <location>
        <begin position="216"/>
        <end position="227"/>
    </location>
</feature>
<feature type="compositionally biased region" description="Basic and acidic residues" evidence="1">
    <location>
        <begin position="76"/>
        <end position="90"/>
    </location>
</feature>
<keyword evidence="3" id="KW-1185">Reference proteome</keyword>
<feature type="region of interest" description="Disordered" evidence="1">
    <location>
        <begin position="163"/>
        <end position="227"/>
    </location>
</feature>
<dbReference type="Proteomes" id="UP000494206">
    <property type="component" value="Unassembled WGS sequence"/>
</dbReference>
<feature type="compositionally biased region" description="Low complexity" evidence="1">
    <location>
        <begin position="91"/>
        <end position="101"/>
    </location>
</feature>